<dbReference type="Pfam" id="PF22920">
    <property type="entry name" value="UvrC_RNaseH"/>
    <property type="match status" value="1"/>
</dbReference>
<dbReference type="InterPro" id="IPR001162">
    <property type="entry name" value="UvrC_RNase_H_dom"/>
</dbReference>
<evidence type="ECO:0000313" key="11">
    <source>
        <dbReference type="Proteomes" id="UP001054846"/>
    </source>
</evidence>
<keyword evidence="11" id="KW-1185">Reference proteome</keyword>
<dbReference type="InterPro" id="IPR036876">
    <property type="entry name" value="UVR_dom_sf"/>
</dbReference>
<comment type="similarity">
    <text evidence="6">Belongs to the UvrC family.</text>
</comment>
<dbReference type="PANTHER" id="PTHR30562:SF1">
    <property type="entry name" value="UVRABC SYSTEM PROTEIN C"/>
    <property type="match status" value="1"/>
</dbReference>
<dbReference type="SUPFAM" id="SSF46600">
    <property type="entry name" value="C-terminal UvrC-binding domain of UvrB"/>
    <property type="match status" value="1"/>
</dbReference>
<evidence type="ECO:0000259" key="9">
    <source>
        <dbReference type="PROSITE" id="PS50165"/>
    </source>
</evidence>
<comment type="function">
    <text evidence="6">The UvrABC repair system catalyzes the recognition and processing of DNA lesions. UvrC both incises the 5' and 3' sides of the lesion. The N-terminal half is responsible for the 3' incision and the C-terminal half is responsible for the 5' incision.</text>
</comment>
<keyword evidence="5 6" id="KW-0234">DNA repair</keyword>
<reference evidence="10 11" key="1">
    <citation type="journal article" date="2021" name="Genome Biol. Evol.">
        <title>Complete Genome Sequencing of a Novel Gloeobacter Species from a Waterfall Cave in Mexico.</title>
        <authorList>
            <person name="Saw J.H."/>
            <person name="Cardona T."/>
            <person name="Montejano G."/>
        </authorList>
    </citation>
    <scope>NUCLEOTIDE SEQUENCE [LARGE SCALE GENOMIC DNA]</scope>
    <source>
        <strain evidence="10">MG652769</strain>
    </source>
</reference>
<keyword evidence="6" id="KW-0742">SOS response</keyword>
<dbReference type="SMART" id="SM00278">
    <property type="entry name" value="HhH1"/>
    <property type="match status" value="2"/>
</dbReference>
<dbReference type="PANTHER" id="PTHR30562">
    <property type="entry name" value="UVRC/OXIDOREDUCTASE"/>
    <property type="match status" value="1"/>
</dbReference>
<dbReference type="SMART" id="SM00465">
    <property type="entry name" value="GIYc"/>
    <property type="match status" value="1"/>
</dbReference>
<comment type="subcellular location">
    <subcellularLocation>
        <location evidence="6">Cytoplasm</location>
    </subcellularLocation>
</comment>
<dbReference type="InterPro" id="IPR000305">
    <property type="entry name" value="GIY-YIG_endonuc"/>
</dbReference>
<dbReference type="RefSeq" id="WP_230842126.1">
    <property type="nucleotide sequence ID" value="NZ_CP063845.1"/>
</dbReference>
<gene>
    <name evidence="6 10" type="primary">uvrC</name>
    <name evidence="10" type="ORF">ISF26_01860</name>
</gene>
<feature type="domain" description="GIY-YIG" evidence="8">
    <location>
        <begin position="20"/>
        <end position="99"/>
    </location>
</feature>
<accession>A0ABY3PN33</accession>
<dbReference type="Gene3D" id="3.30.420.340">
    <property type="entry name" value="UvrC, RNAse H endonuclease domain"/>
    <property type="match status" value="1"/>
</dbReference>
<feature type="domain" description="UVR" evidence="7">
    <location>
        <begin position="209"/>
        <end position="244"/>
    </location>
</feature>
<comment type="subunit">
    <text evidence="6">Interacts with UvrB in an incision complex.</text>
</comment>
<name>A0ABY3PN33_9CYAN</name>
<evidence type="ECO:0000256" key="2">
    <source>
        <dbReference type="ARBA" id="ARBA00022763"/>
    </source>
</evidence>
<evidence type="ECO:0000256" key="5">
    <source>
        <dbReference type="ARBA" id="ARBA00023204"/>
    </source>
</evidence>
<dbReference type="InterPro" id="IPR050066">
    <property type="entry name" value="UvrABC_protein_C"/>
</dbReference>
<dbReference type="Gene3D" id="1.10.150.20">
    <property type="entry name" value="5' to 3' exonuclease, C-terminal subdomain"/>
    <property type="match status" value="1"/>
</dbReference>
<dbReference type="InterPro" id="IPR001943">
    <property type="entry name" value="UVR_dom"/>
</dbReference>
<dbReference type="InterPro" id="IPR003583">
    <property type="entry name" value="Hlx-hairpin-Hlx_DNA-bd_motif"/>
</dbReference>
<dbReference type="PROSITE" id="PS50151">
    <property type="entry name" value="UVR"/>
    <property type="match status" value="1"/>
</dbReference>
<feature type="domain" description="UvrC family homology region profile" evidence="9">
    <location>
        <begin position="262"/>
        <end position="491"/>
    </location>
</feature>
<dbReference type="CDD" id="cd10434">
    <property type="entry name" value="GIY-YIG_UvrC_Cho"/>
    <property type="match status" value="1"/>
</dbReference>
<dbReference type="SUPFAM" id="SSF82771">
    <property type="entry name" value="GIY-YIG endonuclease"/>
    <property type="match status" value="1"/>
</dbReference>
<dbReference type="Proteomes" id="UP001054846">
    <property type="component" value="Chromosome"/>
</dbReference>
<dbReference type="Gene3D" id="3.40.1440.10">
    <property type="entry name" value="GIY-YIG endonuclease"/>
    <property type="match status" value="1"/>
</dbReference>
<dbReference type="EMBL" id="CP063845">
    <property type="protein sequence ID" value="UFP95019.1"/>
    <property type="molecule type" value="Genomic_DNA"/>
</dbReference>
<evidence type="ECO:0000256" key="4">
    <source>
        <dbReference type="ARBA" id="ARBA00022881"/>
    </source>
</evidence>
<dbReference type="InterPro" id="IPR004791">
    <property type="entry name" value="UvrC"/>
</dbReference>
<evidence type="ECO:0000259" key="7">
    <source>
        <dbReference type="PROSITE" id="PS50151"/>
    </source>
</evidence>
<evidence type="ECO:0000259" key="8">
    <source>
        <dbReference type="PROSITE" id="PS50164"/>
    </source>
</evidence>
<evidence type="ECO:0000256" key="6">
    <source>
        <dbReference type="HAMAP-Rule" id="MF_00203"/>
    </source>
</evidence>
<dbReference type="Pfam" id="PF01541">
    <property type="entry name" value="GIY-YIG"/>
    <property type="match status" value="1"/>
</dbReference>
<dbReference type="SUPFAM" id="SSF47781">
    <property type="entry name" value="RuvA domain 2-like"/>
    <property type="match status" value="1"/>
</dbReference>
<evidence type="ECO:0000313" key="10">
    <source>
        <dbReference type="EMBL" id="UFP95019.1"/>
    </source>
</evidence>
<dbReference type="InterPro" id="IPR038476">
    <property type="entry name" value="UvrC_RNase_H_dom_sf"/>
</dbReference>
<dbReference type="NCBIfam" id="NF001824">
    <property type="entry name" value="PRK00558.1-5"/>
    <property type="match status" value="1"/>
</dbReference>
<dbReference type="Pfam" id="PF08459">
    <property type="entry name" value="UvrC_RNaseH_dom"/>
    <property type="match status" value="1"/>
</dbReference>
<proteinExistence type="inferred from homology"/>
<dbReference type="HAMAP" id="MF_00203">
    <property type="entry name" value="UvrC"/>
    <property type="match status" value="1"/>
</dbReference>
<evidence type="ECO:0000256" key="1">
    <source>
        <dbReference type="ARBA" id="ARBA00022490"/>
    </source>
</evidence>
<sequence length="631" mass="71159">MPNLIADPERLKERLELLPTSAGVYLMRDEAGEILYVGKAKNLRNRVRSYFQPGHDHSPRIAIMVGKVHDFELILTDTEAEALVLEDNLIKTHKPRYNVLLKDDKQYPYLCITWSEEYPRIFVTRRRGSGHPEDRYFGPYTDAGALHSTLGLLKKLFPLRQRNTPVFKDRPCINYEMGRCPGLCQRLIAPQEYRATIRQIQMILQGRTTELLAQLEEQMQAAAAAMHFEHAARLRDRITGLNQLGAHQKITVPDSSVSRDAVALAADASLVSIQLFQVRSGKLIGRLGFSAAASGEDPGRILQRVLEEHYRASAPEEIPIEVLTQHLLPEADILAAWLAEKKGRKVEIHAPQRQTKAELVEMVARNAEAELQRLERFSRRQEKGLIHLAEALELPSIPRRMECYDISHIQGTDTVASRVVFLDGAPAKQYYRHYKIRDPRIVAGRPDDFASMAEVISRRFARAESEPEGDLPDLVVIDGGKGQLSAARAVMEELSYGDVPTIGLAKRLEEVFLPGRSDPVILPEGDPALHLLQRIRDEAHRFAVSFHREQRGKRMTRSSLDDIPGIGPAKRKILLDTFRSVPVLEKASFEEISKTPGIGPRLAQVIHTYFHGKPQEAAEAREAEQTAYEVK</sequence>
<dbReference type="InterPro" id="IPR047296">
    <property type="entry name" value="GIY-YIG_UvrC_Cho"/>
</dbReference>
<keyword evidence="4 6" id="KW-0267">Excision nuclease</keyword>
<dbReference type="NCBIfam" id="TIGR00194">
    <property type="entry name" value="uvrC"/>
    <property type="match status" value="1"/>
</dbReference>
<keyword evidence="3 6" id="KW-0228">DNA excision</keyword>
<dbReference type="InterPro" id="IPR035901">
    <property type="entry name" value="GIY-YIG_endonuc_sf"/>
</dbReference>
<organism evidence="10 11">
    <name type="scientific">Gloeobacter morelensis MG652769</name>
    <dbReference type="NCBI Taxonomy" id="2781736"/>
    <lineage>
        <taxon>Bacteria</taxon>
        <taxon>Bacillati</taxon>
        <taxon>Cyanobacteriota</taxon>
        <taxon>Cyanophyceae</taxon>
        <taxon>Gloeobacterales</taxon>
        <taxon>Gloeobacteraceae</taxon>
        <taxon>Gloeobacter</taxon>
        <taxon>Gloeobacter morelensis</taxon>
    </lineage>
</organism>
<dbReference type="PROSITE" id="PS50165">
    <property type="entry name" value="UVRC"/>
    <property type="match status" value="1"/>
</dbReference>
<keyword evidence="2 6" id="KW-0227">DNA damage</keyword>
<dbReference type="InterPro" id="IPR010994">
    <property type="entry name" value="RuvA_2-like"/>
</dbReference>
<dbReference type="Pfam" id="PF14520">
    <property type="entry name" value="HHH_5"/>
    <property type="match status" value="1"/>
</dbReference>
<keyword evidence="1 6" id="KW-0963">Cytoplasm</keyword>
<dbReference type="Gene3D" id="4.10.860.10">
    <property type="entry name" value="UVR domain"/>
    <property type="match status" value="1"/>
</dbReference>
<protein>
    <recommendedName>
        <fullName evidence="6">UvrABC system protein C</fullName>
        <shortName evidence="6">Protein UvrC</shortName>
    </recommendedName>
    <alternativeName>
        <fullName evidence="6">Excinuclease ABC subunit C</fullName>
    </alternativeName>
</protein>
<dbReference type="PROSITE" id="PS50164">
    <property type="entry name" value="GIY_YIG"/>
    <property type="match status" value="1"/>
</dbReference>
<dbReference type="Pfam" id="PF02151">
    <property type="entry name" value="UVR"/>
    <property type="match status" value="1"/>
</dbReference>
<evidence type="ECO:0000256" key="3">
    <source>
        <dbReference type="ARBA" id="ARBA00022769"/>
    </source>
</evidence>